<reference evidence="2" key="2">
    <citation type="submission" date="2023-01" db="EMBL/GenBank/DDBJ databases">
        <title>Draft genome sequence of Algimonas ampicilliniresistens strain NBRC 108219.</title>
        <authorList>
            <person name="Sun Q."/>
            <person name="Mori K."/>
        </authorList>
    </citation>
    <scope>NUCLEOTIDE SEQUENCE</scope>
    <source>
        <strain evidence="2">NBRC 108219</strain>
    </source>
</reference>
<dbReference type="EMBL" id="BSNK01000002">
    <property type="protein sequence ID" value="GLQ23781.1"/>
    <property type="molecule type" value="Genomic_DNA"/>
</dbReference>
<keyword evidence="1" id="KW-1133">Transmembrane helix</keyword>
<sequence length="381" mass="41722">MPKAGSQKHRNLRDWVLDTHAWMGAVAALFILSVSITGIGLAFTGSLMKLETGALSVSGERSTLVDIDNLIEAAQVKAGETFLPVGYLGPSAEIVTPAEMIYGMSDRPENGGEVQIISFDPASDQVTGTFYLDRTWTHHLIDFHYNLLAGTVGLILIAVVGILMAALAIMGVWLWWPGRGRAWKKAKKTSFKGPWITKSFRLHGLAGLWLSVTVLLWGLSGTYWSKPDWFPKGLTPQTDRMASTLPSEFVDATCGSAISVGEAVSFALNEYPKHRLFEAEFAAPWQNFHVLYLSYGSDTDQLDADTRIWVHAQCEGLSVSESLSGAGKAGAIAQRLHSGRLFGALRVPIIILIGVALILMSLTGLHLWWKRVLRPRPRLNP</sequence>
<comment type="caution">
    <text evidence="2">The sequence shown here is derived from an EMBL/GenBank/DDBJ whole genome shotgun (WGS) entry which is preliminary data.</text>
</comment>
<keyword evidence="1" id="KW-0812">Transmembrane</keyword>
<accession>A0ABQ5VB14</accession>
<keyword evidence="1" id="KW-0472">Membrane</keyword>
<feature type="transmembrane region" description="Helical" evidence="1">
    <location>
        <begin position="152"/>
        <end position="176"/>
    </location>
</feature>
<gene>
    <name evidence="2" type="ORF">GCM10007853_16550</name>
</gene>
<organism evidence="2 3">
    <name type="scientific">Algimonas ampicilliniresistens</name>
    <dbReference type="NCBI Taxonomy" id="1298735"/>
    <lineage>
        <taxon>Bacteria</taxon>
        <taxon>Pseudomonadati</taxon>
        <taxon>Pseudomonadota</taxon>
        <taxon>Alphaproteobacteria</taxon>
        <taxon>Maricaulales</taxon>
        <taxon>Robiginitomaculaceae</taxon>
        <taxon>Algimonas</taxon>
    </lineage>
</organism>
<evidence type="ECO:0000313" key="3">
    <source>
        <dbReference type="Proteomes" id="UP001161391"/>
    </source>
</evidence>
<feature type="transmembrane region" description="Helical" evidence="1">
    <location>
        <begin position="202"/>
        <end position="224"/>
    </location>
</feature>
<dbReference type="Pfam" id="PF03929">
    <property type="entry name" value="PepSY_TM"/>
    <property type="match status" value="1"/>
</dbReference>
<dbReference type="PANTHER" id="PTHR34219">
    <property type="entry name" value="IRON-REGULATED INNER MEMBRANE PROTEIN-RELATED"/>
    <property type="match status" value="1"/>
</dbReference>
<dbReference type="InterPro" id="IPR005625">
    <property type="entry name" value="PepSY-ass_TM"/>
</dbReference>
<feature type="transmembrane region" description="Helical" evidence="1">
    <location>
        <begin position="21"/>
        <end position="43"/>
    </location>
</feature>
<dbReference type="Proteomes" id="UP001161391">
    <property type="component" value="Unassembled WGS sequence"/>
</dbReference>
<evidence type="ECO:0000256" key="1">
    <source>
        <dbReference type="SAM" id="Phobius"/>
    </source>
</evidence>
<reference evidence="2" key="1">
    <citation type="journal article" date="2014" name="Int. J. Syst. Evol. Microbiol.">
        <title>Complete genome of a new Firmicutes species belonging to the dominant human colonic microbiota ('Ruminococcus bicirculans') reveals two chromosomes and a selective capacity to utilize plant glucans.</title>
        <authorList>
            <consortium name="NISC Comparative Sequencing Program"/>
            <person name="Wegmann U."/>
            <person name="Louis P."/>
            <person name="Goesmann A."/>
            <person name="Henrissat B."/>
            <person name="Duncan S.H."/>
            <person name="Flint H.J."/>
        </authorList>
    </citation>
    <scope>NUCLEOTIDE SEQUENCE</scope>
    <source>
        <strain evidence="2">NBRC 108219</strain>
    </source>
</reference>
<feature type="transmembrane region" description="Helical" evidence="1">
    <location>
        <begin position="349"/>
        <end position="369"/>
    </location>
</feature>
<keyword evidence="3" id="KW-1185">Reference proteome</keyword>
<proteinExistence type="predicted"/>
<evidence type="ECO:0000313" key="2">
    <source>
        <dbReference type="EMBL" id="GLQ23781.1"/>
    </source>
</evidence>
<name>A0ABQ5VB14_9PROT</name>
<protein>
    <submittedName>
        <fullName evidence="2">Membrane protein</fullName>
    </submittedName>
</protein>